<dbReference type="GO" id="GO:0006260">
    <property type="term" value="P:DNA replication"/>
    <property type="evidence" value="ECO:0007669"/>
    <property type="project" value="InterPro"/>
</dbReference>
<dbReference type="PANTHER" id="PTHR10302">
    <property type="entry name" value="SINGLE-STRANDED DNA-BINDING PROTEIN"/>
    <property type="match status" value="1"/>
</dbReference>
<dbReference type="EMBL" id="JAFLCK010000036">
    <property type="protein sequence ID" value="MBN8662324.1"/>
    <property type="molecule type" value="Genomic_DNA"/>
</dbReference>
<name>A0A8J7P8W1_9BACT</name>
<sequence>MSLSKIVLSGRVVRAPEKRFTPNTNVAVTEFTIGVDSQNRQDQSVETNFVKVITWRDLAERCAADIKKGDVVCVDGRLQINNYQTQDGQKKREVEIDASAVENLSQTVAQGGRGQEREEKPMAKASAPAGGKKAAAESEDLDAIFSSEDEIPF</sequence>
<dbReference type="PROSITE" id="PS50935">
    <property type="entry name" value="SSB"/>
    <property type="match status" value="1"/>
</dbReference>
<feature type="compositionally biased region" description="Low complexity" evidence="4">
    <location>
        <begin position="123"/>
        <end position="133"/>
    </location>
</feature>
<dbReference type="InterPro" id="IPR000424">
    <property type="entry name" value="Primosome_PriB/ssb"/>
</dbReference>
<dbReference type="AlphaFoldDB" id="A0A8J7P8W1"/>
<evidence type="ECO:0000256" key="1">
    <source>
        <dbReference type="ARBA" id="ARBA00023125"/>
    </source>
</evidence>
<dbReference type="InterPro" id="IPR012340">
    <property type="entry name" value="NA-bd_OB-fold"/>
</dbReference>
<dbReference type="Pfam" id="PF00436">
    <property type="entry name" value="SSB"/>
    <property type="match status" value="1"/>
</dbReference>
<accession>A0A8J7P8W1</accession>
<feature type="region of interest" description="Disordered" evidence="4">
    <location>
        <begin position="102"/>
        <end position="153"/>
    </location>
</feature>
<proteinExistence type="predicted"/>
<reference evidence="5" key="1">
    <citation type="submission" date="2021-02" db="EMBL/GenBank/DDBJ databases">
        <title>Genome-Resolved Metagenomics of a Microbial Community Performing Photosynthetic Biological Nutrient Removal.</title>
        <authorList>
            <person name="Mcdaniel E.A."/>
        </authorList>
    </citation>
    <scope>NUCLEOTIDE SEQUENCE</scope>
    <source>
        <strain evidence="5">UWPOB_OBS1</strain>
    </source>
</reference>
<dbReference type="Proteomes" id="UP000664277">
    <property type="component" value="Unassembled WGS sequence"/>
</dbReference>
<dbReference type="SUPFAM" id="SSF50249">
    <property type="entry name" value="Nucleic acid-binding proteins"/>
    <property type="match status" value="1"/>
</dbReference>
<evidence type="ECO:0000256" key="3">
    <source>
        <dbReference type="RuleBase" id="RU000524"/>
    </source>
</evidence>
<dbReference type="CDD" id="cd04496">
    <property type="entry name" value="SSB_OBF"/>
    <property type="match status" value="1"/>
</dbReference>
<dbReference type="GO" id="GO:0009295">
    <property type="term" value="C:nucleoid"/>
    <property type="evidence" value="ECO:0007669"/>
    <property type="project" value="TreeGrafter"/>
</dbReference>
<evidence type="ECO:0000313" key="6">
    <source>
        <dbReference type="Proteomes" id="UP000664277"/>
    </source>
</evidence>
<dbReference type="GO" id="GO:0003697">
    <property type="term" value="F:single-stranded DNA binding"/>
    <property type="evidence" value="ECO:0007669"/>
    <property type="project" value="InterPro"/>
</dbReference>
<gene>
    <name evidence="5" type="ORF">J0M35_18280</name>
</gene>
<feature type="compositionally biased region" description="Acidic residues" evidence="4">
    <location>
        <begin position="137"/>
        <end position="153"/>
    </location>
</feature>
<evidence type="ECO:0000256" key="2">
    <source>
        <dbReference type="PIRNR" id="PIRNR002070"/>
    </source>
</evidence>
<dbReference type="PANTHER" id="PTHR10302:SF27">
    <property type="entry name" value="SINGLE-STRANDED DNA-BINDING PROTEIN"/>
    <property type="match status" value="1"/>
</dbReference>
<organism evidence="5 6">
    <name type="scientific">Candidatus Obscuribacter phosphatis</name>
    <dbReference type="NCBI Taxonomy" id="1906157"/>
    <lineage>
        <taxon>Bacteria</taxon>
        <taxon>Bacillati</taxon>
        <taxon>Candidatus Melainabacteria</taxon>
        <taxon>Candidatus Obscuribacterales</taxon>
        <taxon>Candidatus Obscuribacteraceae</taxon>
        <taxon>Candidatus Obscuribacter</taxon>
    </lineage>
</organism>
<dbReference type="InterPro" id="IPR011344">
    <property type="entry name" value="ssDNA-bd"/>
</dbReference>
<protein>
    <recommendedName>
        <fullName evidence="2 3">Single-stranded DNA-binding protein</fullName>
    </recommendedName>
</protein>
<evidence type="ECO:0000256" key="4">
    <source>
        <dbReference type="SAM" id="MobiDB-lite"/>
    </source>
</evidence>
<evidence type="ECO:0000313" key="5">
    <source>
        <dbReference type="EMBL" id="MBN8662324.1"/>
    </source>
</evidence>
<dbReference type="PIRSF" id="PIRSF002070">
    <property type="entry name" value="SSB"/>
    <property type="match status" value="1"/>
</dbReference>
<dbReference type="Gene3D" id="2.40.50.140">
    <property type="entry name" value="Nucleic acid-binding proteins"/>
    <property type="match status" value="1"/>
</dbReference>
<comment type="caution">
    <text evidence="5">The sequence shown here is derived from an EMBL/GenBank/DDBJ whole genome shotgun (WGS) entry which is preliminary data.</text>
</comment>
<dbReference type="NCBIfam" id="TIGR00621">
    <property type="entry name" value="ssb"/>
    <property type="match status" value="1"/>
</dbReference>
<keyword evidence="1 2" id="KW-0238">DNA-binding</keyword>